<sequence>MPLGFLAVFTQPNSSLPLEEFHQWYEEEHIPIRMNHLKEFLSGARYQASQPFQTDLGWLAMYEIDDTKTFSDPKYTSLREKRSEREKQVMARLEKLVRILGEDSGVYDGSSKAGKSTGMKVGNPTRWVVTHALYGQHLNTEDLVAFRDKLRESLGNSWIGMRVVKVLEKAEVGLGSVPVSSKSEKDEKEVEYLVIHDFDSEEGESKCTLHQVQTALEGHCRVEEWRKWTLYKAYPGIAQEFI</sequence>
<gene>
    <name evidence="1" type="ORF">D9613_012351</name>
</gene>
<protein>
    <recommendedName>
        <fullName evidence="3">EthD domain-containing protein</fullName>
    </recommendedName>
</protein>
<keyword evidence="2" id="KW-1185">Reference proteome</keyword>
<organism evidence="1 2">
    <name type="scientific">Agrocybe pediades</name>
    <dbReference type="NCBI Taxonomy" id="84607"/>
    <lineage>
        <taxon>Eukaryota</taxon>
        <taxon>Fungi</taxon>
        <taxon>Dikarya</taxon>
        <taxon>Basidiomycota</taxon>
        <taxon>Agaricomycotina</taxon>
        <taxon>Agaricomycetes</taxon>
        <taxon>Agaricomycetidae</taxon>
        <taxon>Agaricales</taxon>
        <taxon>Agaricineae</taxon>
        <taxon>Strophariaceae</taxon>
        <taxon>Agrocybe</taxon>
    </lineage>
</organism>
<name>A0A8H4QEZ5_9AGAR</name>
<dbReference type="Proteomes" id="UP000521872">
    <property type="component" value="Unassembled WGS sequence"/>
</dbReference>
<dbReference type="AlphaFoldDB" id="A0A8H4QEZ5"/>
<evidence type="ECO:0000313" key="2">
    <source>
        <dbReference type="Proteomes" id="UP000521872"/>
    </source>
</evidence>
<reference evidence="1 2" key="1">
    <citation type="submission" date="2019-12" db="EMBL/GenBank/DDBJ databases">
        <authorList>
            <person name="Floudas D."/>
            <person name="Bentzer J."/>
            <person name="Ahren D."/>
            <person name="Johansson T."/>
            <person name="Persson P."/>
            <person name="Tunlid A."/>
        </authorList>
    </citation>
    <scope>NUCLEOTIDE SEQUENCE [LARGE SCALE GENOMIC DNA]</scope>
    <source>
        <strain evidence="1 2">CBS 102.39</strain>
    </source>
</reference>
<proteinExistence type="predicted"/>
<accession>A0A8H4QEZ5</accession>
<comment type="caution">
    <text evidence="1">The sequence shown here is derived from an EMBL/GenBank/DDBJ whole genome shotgun (WGS) entry which is preliminary data.</text>
</comment>
<dbReference type="EMBL" id="JAACJL010000061">
    <property type="protein sequence ID" value="KAF4609565.1"/>
    <property type="molecule type" value="Genomic_DNA"/>
</dbReference>
<evidence type="ECO:0000313" key="1">
    <source>
        <dbReference type="EMBL" id="KAF4609565.1"/>
    </source>
</evidence>
<evidence type="ECO:0008006" key="3">
    <source>
        <dbReference type="Google" id="ProtNLM"/>
    </source>
</evidence>